<reference evidence="2 3" key="1">
    <citation type="submission" date="2012-09" db="EMBL/GenBank/DDBJ databases">
        <title>Genome Sequence of alkane-degrading Bacterium Alcanivorax sp. 521-1.</title>
        <authorList>
            <person name="Lai Q."/>
            <person name="Shao Z."/>
        </authorList>
    </citation>
    <scope>NUCLEOTIDE SEQUENCE [LARGE SCALE GENOMIC DNA]</scope>
    <source>
        <strain evidence="2 3">521-1</strain>
    </source>
</reference>
<gene>
    <name evidence="2" type="ORF">Y5W_01649</name>
</gene>
<evidence type="ECO:0000313" key="3">
    <source>
        <dbReference type="Proteomes" id="UP000662703"/>
    </source>
</evidence>
<comment type="caution">
    <text evidence="2">The sequence shown here is derived from an EMBL/GenBank/DDBJ whole genome shotgun (WGS) entry which is preliminary data.</text>
</comment>
<organism evidence="2 3">
    <name type="scientific">Alloalcanivorax profundimaris</name>
    <dbReference type="NCBI Taxonomy" id="2735259"/>
    <lineage>
        <taxon>Bacteria</taxon>
        <taxon>Pseudomonadati</taxon>
        <taxon>Pseudomonadota</taxon>
        <taxon>Gammaproteobacteria</taxon>
        <taxon>Oceanospirillales</taxon>
        <taxon>Alcanivoracaceae</taxon>
        <taxon>Alloalcanivorax</taxon>
    </lineage>
</organism>
<protein>
    <submittedName>
        <fullName evidence="2">Transposon mobilization protein</fullName>
    </submittedName>
</protein>
<feature type="coiled-coil region" evidence="1">
    <location>
        <begin position="165"/>
        <end position="229"/>
    </location>
</feature>
<dbReference type="Proteomes" id="UP000662703">
    <property type="component" value="Unassembled WGS sequence"/>
</dbReference>
<accession>A0ABS0AQS7</accession>
<dbReference type="EMBL" id="ARXX01000021">
    <property type="protein sequence ID" value="MBF5056355.1"/>
    <property type="molecule type" value="Genomic_DNA"/>
</dbReference>
<dbReference type="Gene3D" id="3.30.930.30">
    <property type="match status" value="1"/>
</dbReference>
<keyword evidence="1" id="KW-0175">Coiled coil</keyword>
<keyword evidence="3" id="KW-1185">Reference proteome</keyword>
<name>A0ABS0AQS7_9GAMM</name>
<sequence length="243" mass="28974">MNLVFEHVLVLSKDQLTKCTKKGLHDAVSDYMRQVRDEWGFEPMGYRMHLDEGHYNKQGKFIANPHAHIYFFNYDFKKKRSPLRDLMIKGRNEQGKSPALNPHFVKMQDIAGECFRKLGFRRGISKGEKNKKHQEKAEFVLSKTIKRYKSIKRLVQNLDSEIVKKKLIKSEKKKDIEQLEELERMHKQQIQPMISAFENLERLYESKQIDKFEEELENFKALQEKITEKDLKKSGRKLKKFKP</sequence>
<evidence type="ECO:0000313" key="2">
    <source>
        <dbReference type="EMBL" id="MBF5056355.1"/>
    </source>
</evidence>
<proteinExistence type="predicted"/>
<evidence type="ECO:0000256" key="1">
    <source>
        <dbReference type="SAM" id="Coils"/>
    </source>
</evidence>